<dbReference type="AlphaFoldDB" id="A0A452U2Q6"/>
<dbReference type="PANTHER" id="PTHR12264:SF21">
    <property type="entry name" value="TRANSCRIPTION INITIATION FACTOR TFIID SUBUNIT 12"/>
    <property type="match status" value="1"/>
</dbReference>
<evidence type="ECO:0000256" key="3">
    <source>
        <dbReference type="ARBA" id="ARBA00017484"/>
    </source>
</evidence>
<organism evidence="11">
    <name type="scientific">Ursus maritimus</name>
    <name type="common">Polar bear</name>
    <name type="synonym">Thalarctos maritimus</name>
    <dbReference type="NCBI Taxonomy" id="29073"/>
    <lineage>
        <taxon>Eukaryota</taxon>
        <taxon>Metazoa</taxon>
        <taxon>Chordata</taxon>
        <taxon>Craniata</taxon>
        <taxon>Vertebrata</taxon>
        <taxon>Euteleostomi</taxon>
        <taxon>Mammalia</taxon>
        <taxon>Eutheria</taxon>
        <taxon>Laurasiatheria</taxon>
        <taxon>Carnivora</taxon>
        <taxon>Caniformia</taxon>
        <taxon>Ursidae</taxon>
        <taxon>Ursus</taxon>
    </lineage>
</organism>
<dbReference type="PANTHER" id="PTHR12264">
    <property type="entry name" value="TRANSCRIPTION INITIATION FACTOR TFIID SUBUNIT 12"/>
    <property type="match status" value="1"/>
</dbReference>
<dbReference type="GO" id="GO:0003677">
    <property type="term" value="F:DNA binding"/>
    <property type="evidence" value="ECO:0007669"/>
    <property type="project" value="Ensembl"/>
</dbReference>
<feature type="domain" description="Transcription initiation factor TFIID subunit 12" evidence="10">
    <location>
        <begin position="59"/>
        <end position="126"/>
    </location>
</feature>
<dbReference type="GO" id="GO:0005669">
    <property type="term" value="C:transcription factor TFIID complex"/>
    <property type="evidence" value="ECO:0007669"/>
    <property type="project" value="Ensembl"/>
</dbReference>
<dbReference type="SUPFAM" id="SSF47113">
    <property type="entry name" value="Histone-fold"/>
    <property type="match status" value="1"/>
</dbReference>
<comment type="subunit">
    <text evidence="8">Component of the TFIID basal transcription factor complex, composed of TATA-box-binding protein TBP, and a number of TBP-associated factors (TAFs), including TAF1, TAF2, TAF3, TAF4, TAF5, TAF6, TAF7, TAF8, TAF9, TAF10, TAF11, TAF12 and TAF13. Component of the TATA-binding protein-free TAF complex (TFTC), the PCAF histone acetylase complex and the STAGA transcription coactivator-HAT complex. Component of the PCAF complex, at least composed of TADA2L/ADA2, TADA3L/ADA3, TAF5L/PAF65-beta, SUPT3H, TAF6L, TAF9, TAF10, TAF12 and TRRAP. Component of the STAGA transcription coactivator-HAT complex, at least composed of SUPT3H, GCN5L2, TAF5L, TAF6L, STAF65-gamma/SUPT7L, TADA3L, TAD1L, TAF10, TAF12, TRRAP and TAF9. Interacts with ATF7 (via the transactivation domain); the interaction is prevented by sumoylation of ATF7.</text>
</comment>
<dbReference type="GO" id="GO:0051123">
    <property type="term" value="P:RNA polymerase II preinitiation complex assembly"/>
    <property type="evidence" value="ECO:0007669"/>
    <property type="project" value="Ensembl"/>
</dbReference>
<dbReference type="GO" id="GO:0042789">
    <property type="term" value="P:mRNA transcription by RNA polymerase II"/>
    <property type="evidence" value="ECO:0007669"/>
    <property type="project" value="Ensembl"/>
</dbReference>
<feature type="region of interest" description="Disordered" evidence="9">
    <location>
        <begin position="184"/>
        <end position="209"/>
    </location>
</feature>
<dbReference type="GO" id="GO:0140297">
    <property type="term" value="F:DNA-binding transcription factor binding"/>
    <property type="evidence" value="ECO:0007669"/>
    <property type="project" value="Ensembl"/>
</dbReference>
<dbReference type="GeneTree" id="ENSGT00390000002144"/>
<reference evidence="11" key="1">
    <citation type="submission" date="2019-03" db="UniProtKB">
        <authorList>
            <consortium name="Ensembl"/>
        </authorList>
    </citation>
    <scope>IDENTIFICATION</scope>
</reference>
<evidence type="ECO:0000256" key="1">
    <source>
        <dbReference type="ARBA" id="ARBA00004123"/>
    </source>
</evidence>
<dbReference type="FunFam" id="1.10.20.10:FF:000011">
    <property type="entry name" value="Transcription initiation factor TFIID subunit 12"/>
    <property type="match status" value="1"/>
</dbReference>
<evidence type="ECO:0000256" key="8">
    <source>
        <dbReference type="ARBA" id="ARBA00062437"/>
    </source>
</evidence>
<dbReference type="Ensembl" id="ENSUMAT00000017779.1">
    <property type="protein sequence ID" value="ENSUMAP00000015011.1"/>
    <property type="gene ID" value="ENSUMAG00000011046.1"/>
</dbReference>
<evidence type="ECO:0000256" key="2">
    <source>
        <dbReference type="ARBA" id="ARBA00007530"/>
    </source>
</evidence>
<evidence type="ECO:0000256" key="4">
    <source>
        <dbReference type="ARBA" id="ARBA00023015"/>
    </source>
</evidence>
<protein>
    <recommendedName>
        <fullName evidence="3">Transcription initiation factor TFIID subunit 12</fullName>
    </recommendedName>
</protein>
<evidence type="ECO:0000256" key="7">
    <source>
        <dbReference type="ARBA" id="ARBA00059965"/>
    </source>
</evidence>
<comment type="similarity">
    <text evidence="2">Belongs to the TAF12 family.</text>
</comment>
<evidence type="ECO:0000256" key="9">
    <source>
        <dbReference type="SAM" id="MobiDB-lite"/>
    </source>
</evidence>
<dbReference type="Pfam" id="PF03847">
    <property type="entry name" value="TFIID_20kDa"/>
    <property type="match status" value="1"/>
</dbReference>
<keyword evidence="4" id="KW-0805">Transcription regulation</keyword>
<evidence type="ECO:0000256" key="6">
    <source>
        <dbReference type="ARBA" id="ARBA00023242"/>
    </source>
</evidence>
<comment type="function">
    <text evidence="7">The TFIID basal transcription factor complex plays a major role in the initiation of RNA polymerase II (Pol II)-dependent transcription. TFIID recognizes and binds promoters with or without a TATA box via its subunit TBP, a TATA-box-binding protein, and promotes assembly of the pre-initiation complex (PIC). The TFIID complex consists of TBP and TBP-associated factors (TAFs), including TAF1, TAF2, TAF3, TAF4, TAF5, TAF6, TAF7, TAF8, TAF9, TAF10, TAF11, TAF12 and TAF13. Component of the TATA-binding protein-free TAF complex (TFTC), the PCAF histone acetylase complex and the STAGA transcription coactivator-HAT complex.</text>
</comment>
<accession>A0A452U2Q6</accession>
<feature type="region of interest" description="Disordered" evidence="9">
    <location>
        <begin position="15"/>
        <end position="53"/>
    </location>
</feature>
<evidence type="ECO:0000313" key="11">
    <source>
        <dbReference type="Ensembl" id="ENSUMAP00000015011"/>
    </source>
</evidence>
<dbReference type="GO" id="GO:0016251">
    <property type="term" value="F:RNA polymerase II general transcription initiation factor activity"/>
    <property type="evidence" value="ECO:0007669"/>
    <property type="project" value="Ensembl"/>
</dbReference>
<comment type="subcellular location">
    <subcellularLocation>
        <location evidence="1">Nucleus</location>
    </subcellularLocation>
</comment>
<dbReference type="InterPro" id="IPR009072">
    <property type="entry name" value="Histone-fold"/>
</dbReference>
<sequence>MNQFGPSALINLSNFSSIKPEPASTPPQGSMANSTTVVKIPGTPGTGGRLSPENNQVLTKKKLQDLVREVDPNEQLDEDVEEMLLQIADDFIESVVTAACQLARHRKSSTLEVKDVQLHLERQWNMWIPGFGSEEIRPYKKACTTEAHKQVRSRQNPRAATAHPYPLSCVSEGAHTATVPALVTSSTQEAPLPGPKIREGKRQQGSMGEQSVTSVVLSFPTWRLSFFFQP</sequence>
<keyword evidence="5" id="KW-0804">Transcription</keyword>
<feature type="compositionally biased region" description="Polar residues" evidence="9">
    <location>
        <begin position="26"/>
        <end position="37"/>
    </location>
</feature>
<proteinExistence type="inferred from homology"/>
<dbReference type="CDD" id="cd07981">
    <property type="entry name" value="HFD_TAF12"/>
    <property type="match status" value="1"/>
</dbReference>
<dbReference type="GO" id="GO:0017025">
    <property type="term" value="F:TBP-class protein binding"/>
    <property type="evidence" value="ECO:0007669"/>
    <property type="project" value="TreeGrafter"/>
</dbReference>
<dbReference type="GO" id="GO:0046982">
    <property type="term" value="F:protein heterodimerization activity"/>
    <property type="evidence" value="ECO:0007669"/>
    <property type="project" value="InterPro"/>
</dbReference>
<evidence type="ECO:0000259" key="10">
    <source>
        <dbReference type="Pfam" id="PF03847"/>
    </source>
</evidence>
<gene>
    <name evidence="11" type="primary">TAF12</name>
</gene>
<name>A0A452U2Q6_URSMA</name>
<keyword evidence="6" id="KW-0539">Nucleus</keyword>
<dbReference type="GO" id="GO:0060261">
    <property type="term" value="P:positive regulation of transcription initiation by RNA polymerase II"/>
    <property type="evidence" value="ECO:0007669"/>
    <property type="project" value="Ensembl"/>
</dbReference>
<dbReference type="InterPro" id="IPR003228">
    <property type="entry name" value="TFIID_TAF12_dom"/>
</dbReference>
<dbReference type="Gene3D" id="1.10.20.10">
    <property type="entry name" value="Histone, subunit A"/>
    <property type="match status" value="1"/>
</dbReference>
<dbReference type="GO" id="GO:0033276">
    <property type="term" value="C:transcription factor TFTC complex"/>
    <property type="evidence" value="ECO:0007669"/>
    <property type="project" value="Ensembl"/>
</dbReference>
<evidence type="ECO:0000256" key="5">
    <source>
        <dbReference type="ARBA" id="ARBA00023163"/>
    </source>
</evidence>
<dbReference type="GO" id="GO:0003713">
    <property type="term" value="F:transcription coactivator activity"/>
    <property type="evidence" value="ECO:0007669"/>
    <property type="project" value="Ensembl"/>
</dbReference>
<dbReference type="GO" id="GO:0000124">
    <property type="term" value="C:SAGA complex"/>
    <property type="evidence" value="ECO:0007669"/>
    <property type="project" value="Ensembl"/>
</dbReference>
<dbReference type="InterPro" id="IPR037794">
    <property type="entry name" value="TAF12"/>
</dbReference>